<dbReference type="AlphaFoldDB" id="A0A0V1DMJ8"/>
<comment type="caution">
    <text evidence="1">The sequence shown here is derived from an EMBL/GenBank/DDBJ whole genome shotgun (WGS) entry which is preliminary data.</text>
</comment>
<evidence type="ECO:0000313" key="1">
    <source>
        <dbReference type="EMBL" id="KRY62195.1"/>
    </source>
</evidence>
<reference evidence="1 2" key="1">
    <citation type="submission" date="2015-01" db="EMBL/GenBank/DDBJ databases">
        <title>Evolution of Trichinella species and genotypes.</title>
        <authorList>
            <person name="Korhonen P.K."/>
            <person name="Edoardo P."/>
            <person name="Giuseppe L.R."/>
            <person name="Gasser R.B."/>
        </authorList>
    </citation>
    <scope>NUCLEOTIDE SEQUENCE [LARGE SCALE GENOMIC DNA]</scope>
    <source>
        <strain evidence="1">ISS470</strain>
    </source>
</reference>
<dbReference type="Proteomes" id="UP000054995">
    <property type="component" value="Unassembled WGS sequence"/>
</dbReference>
<sequence>MSPTMCTFSSSFIGDPELSPMDGCEHPPLYL</sequence>
<protein>
    <submittedName>
        <fullName evidence="1">Uncharacterized protein</fullName>
    </submittedName>
</protein>
<keyword evidence="2" id="KW-1185">Reference proteome</keyword>
<gene>
    <name evidence="1" type="ORF">T4D_14097</name>
</gene>
<name>A0A0V1DMJ8_TRIPS</name>
<proteinExistence type="predicted"/>
<dbReference type="EMBL" id="JYDT01003677">
    <property type="protein sequence ID" value="KRY62195.1"/>
    <property type="molecule type" value="Genomic_DNA"/>
</dbReference>
<organism evidence="1 2">
    <name type="scientific">Trichinella pseudospiralis</name>
    <name type="common">Parasitic roundworm</name>
    <dbReference type="NCBI Taxonomy" id="6337"/>
    <lineage>
        <taxon>Eukaryota</taxon>
        <taxon>Metazoa</taxon>
        <taxon>Ecdysozoa</taxon>
        <taxon>Nematoda</taxon>
        <taxon>Enoplea</taxon>
        <taxon>Dorylaimia</taxon>
        <taxon>Trichinellida</taxon>
        <taxon>Trichinellidae</taxon>
        <taxon>Trichinella</taxon>
    </lineage>
</organism>
<accession>A0A0V1DMJ8</accession>
<evidence type="ECO:0000313" key="2">
    <source>
        <dbReference type="Proteomes" id="UP000054995"/>
    </source>
</evidence>